<accession>A0A1M6X677</accession>
<dbReference type="STRING" id="1830138.SAMN05443507_1327"/>
<dbReference type="OrthoDB" id="7869153at2"/>
<dbReference type="PROSITE" id="PS50975">
    <property type="entry name" value="ATP_GRASP"/>
    <property type="match status" value="1"/>
</dbReference>
<reference evidence="4" key="1">
    <citation type="submission" date="2016-11" db="EMBL/GenBank/DDBJ databases">
        <authorList>
            <person name="Varghese N."/>
            <person name="Submissions S."/>
        </authorList>
    </citation>
    <scope>NUCLEOTIDE SEQUENCE [LARGE SCALE GENOMIC DNA]</scope>
    <source>
        <strain evidence="4">USBA-503</strain>
    </source>
</reference>
<dbReference type="InterPro" id="IPR026838">
    <property type="entry name" value="YheC/D"/>
</dbReference>
<organism evidence="3 4">
    <name type="scientific">Alicyclobacillus tolerans</name>
    <dbReference type="NCBI Taxonomy" id="90970"/>
    <lineage>
        <taxon>Bacteria</taxon>
        <taxon>Bacillati</taxon>
        <taxon>Bacillota</taxon>
        <taxon>Bacilli</taxon>
        <taxon>Bacillales</taxon>
        <taxon>Alicyclobacillaceae</taxon>
        <taxon>Alicyclobacillus</taxon>
    </lineage>
</organism>
<dbReference type="GO" id="GO:0046872">
    <property type="term" value="F:metal ion binding"/>
    <property type="evidence" value="ECO:0007669"/>
    <property type="project" value="InterPro"/>
</dbReference>
<keyword evidence="3" id="KW-0436">Ligase</keyword>
<sequence length="388" mass="44259">MKAKMTSWSTGNATLGVYLEKTGNSKRPFGEQTQLVLDLIEIGRERDVEVYILYPGCVTAQTALYCERLRPALFKEVAMPNFSVVLRRSGFFHRSRFVLAKRELQKLREDQCLHTLLVEESDKWTLVHLLQQDKQTAQLLPETECVSSAREAWAALTHFSKAYLKPRRSAQGLGVFRCQWKNRQLFLTWDERTSTPSLRQISFPGHQDLAYGKWLKFWSSYKFQDALVQEAIPLLEWRGGPVDFRWLIIQSSAGPQVVARVARRGEGGQVTTNLHSGARAFPAEQVIRESFTKSERVLEEIDKAALLVFEMFQKQSGPFAELGVDFALSNHGKLYVLEVNPTPGRRMLRALDKHTRQLSLVKLIEYVKEVNDETGGLHQSASTQTNSK</sequence>
<dbReference type="Proteomes" id="UP000184016">
    <property type="component" value="Unassembled WGS sequence"/>
</dbReference>
<evidence type="ECO:0000259" key="2">
    <source>
        <dbReference type="PROSITE" id="PS50975"/>
    </source>
</evidence>
<dbReference type="GO" id="GO:0016874">
    <property type="term" value="F:ligase activity"/>
    <property type="evidence" value="ECO:0007669"/>
    <property type="project" value="UniProtKB-KW"/>
</dbReference>
<evidence type="ECO:0000313" key="4">
    <source>
        <dbReference type="Proteomes" id="UP000184016"/>
    </source>
</evidence>
<proteinExistence type="predicted"/>
<evidence type="ECO:0000313" key="3">
    <source>
        <dbReference type="EMBL" id="SHL01359.1"/>
    </source>
</evidence>
<dbReference type="Gene3D" id="3.30.470.20">
    <property type="entry name" value="ATP-grasp fold, B domain"/>
    <property type="match status" value="1"/>
</dbReference>
<dbReference type="AlphaFoldDB" id="A0A1M6X677"/>
<feature type="domain" description="ATP-grasp" evidence="2">
    <location>
        <begin position="324"/>
        <end position="369"/>
    </location>
</feature>
<dbReference type="RefSeq" id="WP_072875208.1">
    <property type="nucleotide sequence ID" value="NZ_FRAF01000032.1"/>
</dbReference>
<evidence type="ECO:0000256" key="1">
    <source>
        <dbReference type="PROSITE-ProRule" id="PRU00409"/>
    </source>
</evidence>
<dbReference type="EMBL" id="FRAF01000032">
    <property type="protein sequence ID" value="SHL01359.1"/>
    <property type="molecule type" value="Genomic_DNA"/>
</dbReference>
<gene>
    <name evidence="3" type="ORF">SAMN05443507_1327</name>
</gene>
<keyword evidence="1" id="KW-0547">Nucleotide-binding</keyword>
<dbReference type="SUPFAM" id="SSF56059">
    <property type="entry name" value="Glutathione synthetase ATP-binding domain-like"/>
    <property type="match status" value="1"/>
</dbReference>
<keyword evidence="1" id="KW-0067">ATP-binding</keyword>
<dbReference type="Pfam" id="PF14398">
    <property type="entry name" value="ATPgrasp_YheCD"/>
    <property type="match status" value="1"/>
</dbReference>
<name>A0A1M6X677_9BACL</name>
<protein>
    <submittedName>
        <fullName evidence="3">Glutathione synthase/RimK-type ligase, ATP-grasp superfamily</fullName>
    </submittedName>
</protein>
<dbReference type="InterPro" id="IPR011761">
    <property type="entry name" value="ATP-grasp"/>
</dbReference>
<dbReference type="GO" id="GO:0005524">
    <property type="term" value="F:ATP binding"/>
    <property type="evidence" value="ECO:0007669"/>
    <property type="project" value="UniProtKB-UniRule"/>
</dbReference>
<keyword evidence="4" id="KW-1185">Reference proteome</keyword>